<evidence type="ECO:0000313" key="10">
    <source>
        <dbReference type="Proteomes" id="UP001139011"/>
    </source>
</evidence>
<dbReference type="InterPro" id="IPR010737">
    <property type="entry name" value="4-carb_acid_sugar_kinase_N"/>
</dbReference>
<evidence type="ECO:0000313" key="9">
    <source>
        <dbReference type="EMBL" id="MCK6259123.1"/>
    </source>
</evidence>
<dbReference type="InterPro" id="IPR037051">
    <property type="entry name" value="4-carb_acid_sugar_kinase_N_sf"/>
</dbReference>
<reference evidence="9" key="1">
    <citation type="submission" date="2021-09" db="EMBL/GenBank/DDBJ databases">
        <title>Genome analysis of Fictibacillus sp. KIGAM418 isolated from marine sediment.</title>
        <authorList>
            <person name="Seo M.-J."/>
            <person name="Cho E.-S."/>
            <person name="Hwang C.Y."/>
        </authorList>
    </citation>
    <scope>NUCLEOTIDE SEQUENCE</scope>
    <source>
        <strain evidence="9">KIGAM418</strain>
    </source>
</reference>
<keyword evidence="3" id="KW-0547">Nucleotide-binding</keyword>
<keyword evidence="6" id="KW-0119">Carbohydrate metabolism</keyword>
<feature type="domain" description="Four-carbon acid sugar kinase N-terminal" evidence="7">
    <location>
        <begin position="3"/>
        <end position="227"/>
    </location>
</feature>
<sequence length="439" mass="46801">MRIAVIADDLTGANATGVLLTKQGISTATILHGFSPQTAYNYDAICIDTDSRYTPKHVAYKRVSDIIGSLSGQGVELFCKRIDSTGRGNIGGEIDACLDALGEDSVAVVMPSYPVSGRTTVGGYLLVNGTPVQETDVAKDPQAPLNESHVPSIISRQCAKPVATLEMNEVLQGSFQLTSCLQEKISDGSRVIVADAVNEEQIEAVAKAMAALDVTFVPVDPGPLTAAYVKEKYSGSPFTPKILLTIGSCTSVTGKQIHHLAENLPLHTVYIDPLKLARDENGERDAEILRGMNEGLRLLEEQAVVLVTTFQEDAPLLDLRVIAKEQLTTEASLARRITDGLAIISQRIIQKSRTSISGCFSSGGDVTASICAAGKTHGIQLLDEVFPLAAYGRFIGGYLDGLPVVTKGGLVGSESAITESVLFLQRQLTKKTNEKEILS</sequence>
<comment type="caution">
    <text evidence="9">The sequence shown here is derived from an EMBL/GenBank/DDBJ whole genome shotgun (WGS) entry which is preliminary data.</text>
</comment>
<dbReference type="Gene3D" id="3.40.980.20">
    <property type="entry name" value="Four-carbon acid sugar kinase, nucleotide binding domain"/>
    <property type="match status" value="1"/>
</dbReference>
<keyword evidence="4 9" id="KW-0418">Kinase</keyword>
<evidence type="ECO:0000256" key="3">
    <source>
        <dbReference type="ARBA" id="ARBA00022741"/>
    </source>
</evidence>
<evidence type="ECO:0000256" key="6">
    <source>
        <dbReference type="ARBA" id="ARBA00023277"/>
    </source>
</evidence>
<dbReference type="RefSeq" id="WP_248254331.1">
    <property type="nucleotide sequence ID" value="NZ_JAIWJX010000002.1"/>
</dbReference>
<dbReference type="EMBL" id="JAIWJX010000002">
    <property type="protein sequence ID" value="MCK6259123.1"/>
    <property type="molecule type" value="Genomic_DNA"/>
</dbReference>
<evidence type="ECO:0000256" key="2">
    <source>
        <dbReference type="ARBA" id="ARBA00022679"/>
    </source>
</evidence>
<feature type="domain" description="Four-carbon acid sugar kinase nucleotide binding" evidence="8">
    <location>
        <begin position="244"/>
        <end position="416"/>
    </location>
</feature>
<evidence type="ECO:0000259" key="7">
    <source>
        <dbReference type="Pfam" id="PF07005"/>
    </source>
</evidence>
<keyword evidence="10" id="KW-1185">Reference proteome</keyword>
<keyword evidence="2" id="KW-0808">Transferase</keyword>
<protein>
    <submittedName>
        <fullName evidence="9">Four-carbon acid sugar kinase family protein</fullName>
    </submittedName>
</protein>
<gene>
    <name evidence="9" type="ORF">LCY76_21355</name>
</gene>
<evidence type="ECO:0000256" key="5">
    <source>
        <dbReference type="ARBA" id="ARBA00022840"/>
    </source>
</evidence>
<keyword evidence="5" id="KW-0067">ATP-binding</keyword>
<evidence type="ECO:0000259" key="8">
    <source>
        <dbReference type="Pfam" id="PF17042"/>
    </source>
</evidence>
<evidence type="ECO:0000256" key="1">
    <source>
        <dbReference type="ARBA" id="ARBA00005715"/>
    </source>
</evidence>
<dbReference type="GO" id="GO:0016301">
    <property type="term" value="F:kinase activity"/>
    <property type="evidence" value="ECO:0007669"/>
    <property type="project" value="UniProtKB-KW"/>
</dbReference>
<dbReference type="InterPro" id="IPR042213">
    <property type="entry name" value="NBD_C_sf"/>
</dbReference>
<dbReference type="AlphaFoldDB" id="A0A9X2BIW3"/>
<proteinExistence type="inferred from homology"/>
<dbReference type="Pfam" id="PF07005">
    <property type="entry name" value="SBD_N"/>
    <property type="match status" value="1"/>
</dbReference>
<dbReference type="Gene3D" id="3.40.50.10840">
    <property type="entry name" value="Putative sugar-binding, N-terminal domain"/>
    <property type="match status" value="1"/>
</dbReference>
<dbReference type="InterPro" id="IPR031475">
    <property type="entry name" value="NBD_C"/>
</dbReference>
<accession>A0A9X2BIW3</accession>
<dbReference type="Proteomes" id="UP001139011">
    <property type="component" value="Unassembled WGS sequence"/>
</dbReference>
<name>A0A9X2BIW3_9BACL</name>
<dbReference type="SUPFAM" id="SSF142764">
    <property type="entry name" value="YgbK-like"/>
    <property type="match status" value="1"/>
</dbReference>
<organism evidence="9 10">
    <name type="scientific">Fictibacillus marinisediminis</name>
    <dbReference type="NCBI Taxonomy" id="2878389"/>
    <lineage>
        <taxon>Bacteria</taxon>
        <taxon>Bacillati</taxon>
        <taxon>Bacillota</taxon>
        <taxon>Bacilli</taxon>
        <taxon>Bacillales</taxon>
        <taxon>Fictibacillaceae</taxon>
        <taxon>Fictibacillus</taxon>
    </lineage>
</organism>
<evidence type="ECO:0000256" key="4">
    <source>
        <dbReference type="ARBA" id="ARBA00022777"/>
    </source>
</evidence>
<comment type="similarity">
    <text evidence="1">Belongs to the four-carbon acid sugar kinase family.</text>
</comment>
<dbReference type="GO" id="GO:0005524">
    <property type="term" value="F:ATP binding"/>
    <property type="evidence" value="ECO:0007669"/>
    <property type="project" value="UniProtKB-KW"/>
</dbReference>
<dbReference type="Pfam" id="PF17042">
    <property type="entry name" value="NBD_C"/>
    <property type="match status" value="1"/>
</dbReference>